<organism evidence="3 4">
    <name type="scientific">Digitaria exilis</name>
    <dbReference type="NCBI Taxonomy" id="1010633"/>
    <lineage>
        <taxon>Eukaryota</taxon>
        <taxon>Viridiplantae</taxon>
        <taxon>Streptophyta</taxon>
        <taxon>Embryophyta</taxon>
        <taxon>Tracheophyta</taxon>
        <taxon>Spermatophyta</taxon>
        <taxon>Magnoliopsida</taxon>
        <taxon>Liliopsida</taxon>
        <taxon>Poales</taxon>
        <taxon>Poaceae</taxon>
        <taxon>PACMAD clade</taxon>
        <taxon>Panicoideae</taxon>
        <taxon>Panicodae</taxon>
        <taxon>Paniceae</taxon>
        <taxon>Anthephorinae</taxon>
        <taxon>Digitaria</taxon>
    </lineage>
</organism>
<keyword evidence="4" id="KW-1185">Reference proteome</keyword>
<feature type="compositionally biased region" description="Basic residues" evidence="1">
    <location>
        <begin position="142"/>
        <end position="156"/>
    </location>
</feature>
<dbReference type="Proteomes" id="UP000636709">
    <property type="component" value="Unassembled WGS sequence"/>
</dbReference>
<evidence type="ECO:0000313" key="4">
    <source>
        <dbReference type="Proteomes" id="UP000636709"/>
    </source>
</evidence>
<protein>
    <submittedName>
        <fullName evidence="3">Uncharacterized protein</fullName>
    </submittedName>
</protein>
<evidence type="ECO:0000313" key="3">
    <source>
        <dbReference type="EMBL" id="KAF8694504.1"/>
    </source>
</evidence>
<reference evidence="3" key="1">
    <citation type="submission" date="2020-07" db="EMBL/GenBank/DDBJ databases">
        <title>Genome sequence and genetic diversity analysis of an under-domesticated orphan crop, white fonio (Digitaria exilis).</title>
        <authorList>
            <person name="Bennetzen J.L."/>
            <person name="Chen S."/>
            <person name="Ma X."/>
            <person name="Wang X."/>
            <person name="Yssel A.E.J."/>
            <person name="Chaluvadi S.R."/>
            <person name="Johnson M."/>
            <person name="Gangashetty P."/>
            <person name="Hamidou F."/>
            <person name="Sanogo M.D."/>
            <person name="Zwaenepoel A."/>
            <person name="Wallace J."/>
            <person name="Van De Peer Y."/>
            <person name="Van Deynze A."/>
        </authorList>
    </citation>
    <scope>NUCLEOTIDE SEQUENCE</scope>
    <source>
        <tissue evidence="3">Leaves</tissue>
    </source>
</reference>
<feature type="signal peptide" evidence="2">
    <location>
        <begin position="1"/>
        <end position="39"/>
    </location>
</feature>
<comment type="caution">
    <text evidence="3">The sequence shown here is derived from an EMBL/GenBank/DDBJ whole genome shotgun (WGS) entry which is preliminary data.</text>
</comment>
<keyword evidence="2" id="KW-0732">Signal</keyword>
<gene>
    <name evidence="3" type="ORF">HU200_038250</name>
</gene>
<name>A0A835BE39_9POAL</name>
<evidence type="ECO:0000256" key="2">
    <source>
        <dbReference type="SAM" id="SignalP"/>
    </source>
</evidence>
<dbReference type="EMBL" id="JACEFO010001905">
    <property type="protein sequence ID" value="KAF8694504.1"/>
    <property type="molecule type" value="Genomic_DNA"/>
</dbReference>
<feature type="chain" id="PRO_5032583428" evidence="2">
    <location>
        <begin position="40"/>
        <end position="168"/>
    </location>
</feature>
<sequence length="168" mass="18716">MDGSRRELAGRQPLRQRSRGSHRLLVPLLLLLLLAVVDHHPFAAASIFGSITASPNVRVRALHSSAADALRQVLRRPVHGLPRRVPLRRPRRLLHAPRRLRSGHRRRLLQHVVQPEPAGLRGHGEADGGGSDVRGEPVQCHGGRRRDHLRRGGRRVRQGDPSSQALAR</sequence>
<dbReference type="AlphaFoldDB" id="A0A835BE39"/>
<accession>A0A835BE39</accession>
<proteinExistence type="predicted"/>
<evidence type="ECO:0000256" key="1">
    <source>
        <dbReference type="SAM" id="MobiDB-lite"/>
    </source>
</evidence>
<feature type="region of interest" description="Disordered" evidence="1">
    <location>
        <begin position="114"/>
        <end position="168"/>
    </location>
</feature>